<dbReference type="Proteomes" id="UP000773462">
    <property type="component" value="Unassembled WGS sequence"/>
</dbReference>
<keyword evidence="3" id="KW-1185">Reference proteome</keyword>
<dbReference type="RefSeq" id="WP_209868301.1">
    <property type="nucleotide sequence ID" value="NZ_JAGGLV010000001.1"/>
</dbReference>
<dbReference type="CDD" id="cd04301">
    <property type="entry name" value="NAT_SF"/>
    <property type="match status" value="1"/>
</dbReference>
<name>A0ABS4NK47_9BACL</name>
<dbReference type="SUPFAM" id="SSF55729">
    <property type="entry name" value="Acyl-CoA N-acyltransferases (Nat)"/>
    <property type="match status" value="1"/>
</dbReference>
<evidence type="ECO:0000259" key="1">
    <source>
        <dbReference type="PROSITE" id="PS51186"/>
    </source>
</evidence>
<evidence type="ECO:0000313" key="3">
    <source>
        <dbReference type="Proteomes" id="UP000773462"/>
    </source>
</evidence>
<comment type="caution">
    <text evidence="2">The sequence shown here is derived from an EMBL/GenBank/DDBJ whole genome shotgun (WGS) entry which is preliminary data.</text>
</comment>
<dbReference type="InterPro" id="IPR016181">
    <property type="entry name" value="Acyl_CoA_acyltransferase"/>
</dbReference>
<reference evidence="2 3" key="1">
    <citation type="submission" date="2021-03" db="EMBL/GenBank/DDBJ databases">
        <title>Genomic Encyclopedia of Type Strains, Phase IV (KMG-IV): sequencing the most valuable type-strain genomes for metagenomic binning, comparative biology and taxonomic classification.</title>
        <authorList>
            <person name="Goeker M."/>
        </authorList>
    </citation>
    <scope>NUCLEOTIDE SEQUENCE [LARGE SCALE GENOMIC DNA]</scope>
    <source>
        <strain evidence="2 3">DSM 101953</strain>
    </source>
</reference>
<dbReference type="GO" id="GO:0016746">
    <property type="term" value="F:acyltransferase activity"/>
    <property type="evidence" value="ECO:0007669"/>
    <property type="project" value="UniProtKB-KW"/>
</dbReference>
<dbReference type="PROSITE" id="PS51186">
    <property type="entry name" value="GNAT"/>
    <property type="match status" value="1"/>
</dbReference>
<dbReference type="Pfam" id="PF00583">
    <property type="entry name" value="Acetyltransf_1"/>
    <property type="match status" value="1"/>
</dbReference>
<dbReference type="Gene3D" id="3.40.630.30">
    <property type="match status" value="1"/>
</dbReference>
<gene>
    <name evidence="2" type="ORF">J2Z70_000020</name>
</gene>
<protein>
    <submittedName>
        <fullName evidence="2">dTDP-4-amino-4,6-dideoxy-D-galactose acyltransferase</fullName>
        <ecNumber evidence="2">2.3.1.210</ecNumber>
    </submittedName>
</protein>
<dbReference type="PANTHER" id="PTHR47542">
    <property type="entry name" value="ACYL-COA N-ACYLTRANSFERASES (NAT) SUPERFAMILY PROTEIN"/>
    <property type="match status" value="1"/>
</dbReference>
<keyword evidence="2" id="KW-0012">Acyltransferase</keyword>
<dbReference type="InterPro" id="IPR000182">
    <property type="entry name" value="GNAT_dom"/>
</dbReference>
<feature type="domain" description="N-acetyltransferase" evidence="1">
    <location>
        <begin position="84"/>
        <end position="234"/>
    </location>
</feature>
<sequence>MITKLEWDSKFYGRNIASVNFMDEDDVVKLDHYIKSDEIDFIQALCKIDDMINIRILENKKFHFADVKITYSLKIRELAQLEGAIFNIAIPQDSTAICKIASDSFINSRYYGHELIFGKDKVNEMFRDWARKSIYGEFDDFCLKLVAGNEIRGFITVKIRESKTATIGILAVDENSRGKGVGEALLHSLFSFLRNKNIFEVEVATQGKNIIAQNLYSKAGFRVKKLESWYYYYS</sequence>
<keyword evidence="2" id="KW-0808">Transferase</keyword>
<dbReference type="EC" id="2.3.1.210" evidence="2"/>
<organism evidence="2 3">
    <name type="scientific">Paenibacillus silagei</name>
    <dbReference type="NCBI Taxonomy" id="1670801"/>
    <lineage>
        <taxon>Bacteria</taxon>
        <taxon>Bacillati</taxon>
        <taxon>Bacillota</taxon>
        <taxon>Bacilli</taxon>
        <taxon>Bacillales</taxon>
        <taxon>Paenibacillaceae</taxon>
        <taxon>Paenibacillus</taxon>
    </lineage>
</organism>
<accession>A0ABS4NK47</accession>
<proteinExistence type="predicted"/>
<evidence type="ECO:0000313" key="2">
    <source>
        <dbReference type="EMBL" id="MBP2109881.1"/>
    </source>
</evidence>
<dbReference type="PANTHER" id="PTHR47542:SF2">
    <property type="entry name" value="ACYL-COA N-ACYLTRANSFERASES (NAT) SUPERFAMILY PROTEIN"/>
    <property type="match status" value="1"/>
</dbReference>
<dbReference type="EMBL" id="JAGGLV010000001">
    <property type="protein sequence ID" value="MBP2109881.1"/>
    <property type="molecule type" value="Genomic_DNA"/>
</dbReference>